<evidence type="ECO:0000313" key="2">
    <source>
        <dbReference type="Proteomes" id="UP000027345"/>
    </source>
</evidence>
<dbReference type="Proteomes" id="UP000027345">
    <property type="component" value="Unassembled WGS sequence"/>
</dbReference>
<dbReference type="OrthoDB" id="3627739at2"/>
<accession>A0A066TX28</accession>
<dbReference type="EMBL" id="JMQI01000066">
    <property type="protein sequence ID" value="KDN18137.1"/>
    <property type="molecule type" value="Genomic_DNA"/>
</dbReference>
<keyword evidence="2" id="KW-1185">Reference proteome</keyword>
<dbReference type="RefSeq" id="WP_043786864.1">
    <property type="nucleotide sequence ID" value="NZ_JMQI01000066.1"/>
</dbReference>
<proteinExistence type="predicted"/>
<dbReference type="STRING" id="287986.DV20_32890"/>
<dbReference type="AlphaFoldDB" id="A0A066TX28"/>
<name>A0A066TX28_9PSEU</name>
<comment type="caution">
    <text evidence="1">The sequence shown here is derived from an EMBL/GenBank/DDBJ whole genome shotgun (WGS) entry which is preliminary data.</text>
</comment>
<organism evidence="1 2">
    <name type="scientific">Amycolatopsis rifamycinica</name>
    <dbReference type="NCBI Taxonomy" id="287986"/>
    <lineage>
        <taxon>Bacteria</taxon>
        <taxon>Bacillati</taxon>
        <taxon>Actinomycetota</taxon>
        <taxon>Actinomycetes</taxon>
        <taxon>Pseudonocardiales</taxon>
        <taxon>Pseudonocardiaceae</taxon>
        <taxon>Amycolatopsis</taxon>
    </lineage>
</organism>
<protein>
    <submittedName>
        <fullName evidence="1">Uncharacterized protein</fullName>
    </submittedName>
</protein>
<reference evidence="1 2" key="1">
    <citation type="submission" date="2014-05" db="EMBL/GenBank/DDBJ databases">
        <title>Draft genome sequence of Amycolatopsis rifamycinica DSM 46095.</title>
        <authorList>
            <person name="Lal R."/>
            <person name="Saxena A."/>
            <person name="Kumari R."/>
            <person name="Mukherjee U."/>
            <person name="Singh P."/>
            <person name="Sangwan N."/>
            <person name="Mahato N.K."/>
        </authorList>
    </citation>
    <scope>NUCLEOTIDE SEQUENCE [LARGE SCALE GENOMIC DNA]</scope>
    <source>
        <strain evidence="1 2">DSM 46095</strain>
    </source>
</reference>
<sequence length="79" mass="8531">MTFDFVSRWLGRHRDRPGVTVDLACGGRVTLREIDGRPVLAITTAPGPDGRCDVAAVPLSEAERRELGQVLDSDVLLAS</sequence>
<gene>
    <name evidence="1" type="ORF">DV20_32890</name>
</gene>
<evidence type="ECO:0000313" key="1">
    <source>
        <dbReference type="EMBL" id="KDN18137.1"/>
    </source>
</evidence>